<dbReference type="InterPro" id="IPR018990">
    <property type="entry name" value="Prot_inh_I42_chagasin"/>
</dbReference>
<dbReference type="Gene3D" id="2.60.40.2020">
    <property type="match status" value="1"/>
</dbReference>
<accession>A0ABS0BAK3</accession>
<feature type="domain" description="Proteinase inhibitor I42 chagasin" evidence="3">
    <location>
        <begin position="62"/>
        <end position="143"/>
    </location>
</feature>
<dbReference type="EMBL" id="JADLZT010000004">
    <property type="protein sequence ID" value="MBF6024059.1"/>
    <property type="molecule type" value="Genomic_DNA"/>
</dbReference>
<dbReference type="GO" id="GO:0030414">
    <property type="term" value="F:peptidase inhibitor activity"/>
    <property type="evidence" value="ECO:0007669"/>
    <property type="project" value="UniProtKB-KW"/>
</dbReference>
<proteinExistence type="predicted"/>
<keyword evidence="2" id="KW-0789">Thiol protease inhibitor</keyword>
<sequence length="156" mass="17144">MELERRWLILPVVLVTIALCDVAYHAQPGAEAHGLVAMPLRTVETAAVVDVGPEAVANPIRLDIGQRLRVHLPASPASGYSWQLEASPPPFLLMETDPGLGAAASLRTRNAMASVDTWTFRAQKQGRASLRYAYRRQWDNTSMPPVRAAVFDIEVE</sequence>
<evidence type="ECO:0000313" key="5">
    <source>
        <dbReference type="Proteomes" id="UP001429984"/>
    </source>
</evidence>
<dbReference type="Proteomes" id="UP001429984">
    <property type="component" value="Unassembled WGS sequence"/>
</dbReference>
<dbReference type="Pfam" id="PF09394">
    <property type="entry name" value="Inhibitor_I42"/>
    <property type="match status" value="1"/>
</dbReference>
<name>A0ABS0BAK3_9GAMM</name>
<evidence type="ECO:0000256" key="1">
    <source>
        <dbReference type="ARBA" id="ARBA00022690"/>
    </source>
</evidence>
<dbReference type="SUPFAM" id="SSF141066">
    <property type="entry name" value="ICP-like"/>
    <property type="match status" value="1"/>
</dbReference>
<organism evidence="4 5">
    <name type="scientific">Lysobacter niastensis</name>
    <dbReference type="NCBI Taxonomy" id="380629"/>
    <lineage>
        <taxon>Bacteria</taxon>
        <taxon>Pseudomonadati</taxon>
        <taxon>Pseudomonadota</taxon>
        <taxon>Gammaproteobacteria</taxon>
        <taxon>Lysobacterales</taxon>
        <taxon>Lysobacteraceae</taxon>
        <taxon>Lysobacter</taxon>
    </lineage>
</organism>
<evidence type="ECO:0000256" key="2">
    <source>
        <dbReference type="ARBA" id="ARBA00022704"/>
    </source>
</evidence>
<keyword evidence="5" id="KW-1185">Reference proteome</keyword>
<gene>
    <name evidence="4" type="ORF">IU514_08450</name>
</gene>
<evidence type="ECO:0000313" key="4">
    <source>
        <dbReference type="EMBL" id="MBF6024059.1"/>
    </source>
</evidence>
<evidence type="ECO:0000259" key="3">
    <source>
        <dbReference type="Pfam" id="PF09394"/>
    </source>
</evidence>
<dbReference type="RefSeq" id="WP_194930659.1">
    <property type="nucleotide sequence ID" value="NZ_JADLZT010000004.1"/>
</dbReference>
<comment type="caution">
    <text evidence="4">The sequence shown here is derived from an EMBL/GenBank/DDBJ whole genome shotgun (WGS) entry which is preliminary data.</text>
</comment>
<keyword evidence="1 4" id="KW-0646">Protease inhibitor</keyword>
<dbReference type="InterPro" id="IPR036331">
    <property type="entry name" value="Chagasin-like_sf"/>
</dbReference>
<reference evidence="4 5" key="1">
    <citation type="submission" date="2020-11" db="EMBL/GenBank/DDBJ databases">
        <title>Draft Genome Sequence and Secondary Metabolite Biosynthetic Potential of the Lysobacter niastensis Type strain DSM 18481.</title>
        <authorList>
            <person name="Turrini P."/>
            <person name="Artuso I."/>
            <person name="Tescari M."/>
            <person name="Lugli G.A."/>
            <person name="Frangipani E."/>
            <person name="Ventura M."/>
            <person name="Visca P."/>
        </authorList>
    </citation>
    <scope>NUCLEOTIDE SEQUENCE [LARGE SCALE GENOMIC DNA]</scope>
    <source>
        <strain evidence="4 5">DSM 18481</strain>
    </source>
</reference>
<protein>
    <submittedName>
        <fullName evidence="4">Protease inhibitor I42 family protein</fullName>
    </submittedName>
</protein>